<sequence length="481" mass="52096">MAIRGTTVTFELDVPATNVFARAAAETSADCQTNCDNVPTCASIKCKSNQQCQQQTRTGCVCQSYYCVDVSGPATGTNVGGIVGGVVGGVGLLIIAGVVYFLLVYRRKHPVQEDDDIEMGSTGSQYVDNDNDSSYVISNIDSHIGDPNSSPLPGASSGAGSIRGTGRALAPPERRPANRRLSTYESFTRPTARHAPKKVQNRSINNQQRLQQQRQQERMQQQLQQHPYLDPNTSNRNSVATSISTTNASNILPIAYIPGVTVRPTINNTRSIYSYETESVFSDLNTIENASIIGAKHHHIDGASQKDSTMTAIKAQPRLVNVGKIEEEEEEEDYDDDDDDEVHGVHGVEEVSDRMNDSDITRIENSGAGVAKNHHMSLMDGTTDESEDSDIDSDIGEIVRATSLRRSEANGAHQQTQDEGNSETLLNLVEIERPPQAPLASVQSPQSSLQGSFLLDVDILRTTTKGSGGSSSPFEDPTDRL</sequence>
<keyword evidence="4" id="KW-1185">Reference proteome</keyword>
<organism evidence="3 4">
    <name type="scientific">[Candida] anglica</name>
    <dbReference type="NCBI Taxonomy" id="148631"/>
    <lineage>
        <taxon>Eukaryota</taxon>
        <taxon>Fungi</taxon>
        <taxon>Dikarya</taxon>
        <taxon>Ascomycota</taxon>
        <taxon>Saccharomycotina</taxon>
        <taxon>Pichiomycetes</taxon>
        <taxon>Debaryomycetaceae</taxon>
        <taxon>Kurtzmaniella</taxon>
    </lineage>
</organism>
<keyword evidence="2" id="KW-1133">Transmembrane helix</keyword>
<feature type="compositionally biased region" description="Basic residues" evidence="1">
    <location>
        <begin position="191"/>
        <end position="200"/>
    </location>
</feature>
<feature type="region of interest" description="Disordered" evidence="1">
    <location>
        <begin position="462"/>
        <end position="481"/>
    </location>
</feature>
<feature type="compositionally biased region" description="Low complexity" evidence="1">
    <location>
        <begin position="149"/>
        <end position="160"/>
    </location>
</feature>
<feature type="compositionally biased region" description="Low complexity" evidence="1">
    <location>
        <begin position="207"/>
        <end position="225"/>
    </location>
</feature>
<name>A0ABP0E5Q3_9ASCO</name>
<dbReference type="Proteomes" id="UP001497600">
    <property type="component" value="Chromosome A"/>
</dbReference>
<keyword evidence="2" id="KW-0812">Transmembrane</keyword>
<evidence type="ECO:0000313" key="4">
    <source>
        <dbReference type="Proteomes" id="UP001497600"/>
    </source>
</evidence>
<reference evidence="3 4" key="1">
    <citation type="submission" date="2024-01" db="EMBL/GenBank/DDBJ databases">
        <authorList>
            <consortium name="Genoscope - CEA"/>
            <person name="William W."/>
        </authorList>
    </citation>
    <scope>NUCLEOTIDE SEQUENCE [LARGE SCALE GENOMIC DNA]</scope>
    <source>
        <strain evidence="3 4">29B2s-10</strain>
    </source>
</reference>
<evidence type="ECO:0008006" key="5">
    <source>
        <dbReference type="Google" id="ProtNLM"/>
    </source>
</evidence>
<feature type="compositionally biased region" description="Acidic residues" evidence="1">
    <location>
        <begin position="382"/>
        <end position="392"/>
    </location>
</feature>
<keyword evidence="2" id="KW-0472">Membrane</keyword>
<evidence type="ECO:0000313" key="3">
    <source>
        <dbReference type="EMBL" id="CAK7892476.1"/>
    </source>
</evidence>
<evidence type="ECO:0000256" key="1">
    <source>
        <dbReference type="SAM" id="MobiDB-lite"/>
    </source>
</evidence>
<feature type="region of interest" description="Disordered" evidence="1">
    <location>
        <begin position="372"/>
        <end position="392"/>
    </location>
</feature>
<dbReference type="EMBL" id="OZ004253">
    <property type="protein sequence ID" value="CAK7892476.1"/>
    <property type="molecule type" value="Genomic_DNA"/>
</dbReference>
<feature type="region of interest" description="Disordered" evidence="1">
    <location>
        <begin position="404"/>
        <end position="448"/>
    </location>
</feature>
<evidence type="ECO:0000256" key="2">
    <source>
        <dbReference type="SAM" id="Phobius"/>
    </source>
</evidence>
<feature type="region of interest" description="Disordered" evidence="1">
    <location>
        <begin position="137"/>
        <end position="237"/>
    </location>
</feature>
<gene>
    <name evidence="3" type="ORF">CAAN4_A03070</name>
</gene>
<accession>A0ABP0E5Q3</accession>
<proteinExistence type="predicted"/>
<feature type="compositionally biased region" description="Polar residues" evidence="1">
    <location>
        <begin position="412"/>
        <end position="425"/>
    </location>
</feature>
<feature type="transmembrane region" description="Helical" evidence="2">
    <location>
        <begin position="79"/>
        <end position="103"/>
    </location>
</feature>
<protein>
    <recommendedName>
        <fullName evidence="5">Membrane anchor Opy2 N-terminal domain-containing protein</fullName>
    </recommendedName>
</protein>
<feature type="compositionally biased region" description="Polar residues" evidence="1">
    <location>
        <begin position="180"/>
        <end position="189"/>
    </location>
</feature>